<feature type="transmembrane region" description="Helical" evidence="10">
    <location>
        <begin position="28"/>
        <end position="49"/>
    </location>
</feature>
<feature type="transmembrane region" description="Helical" evidence="10">
    <location>
        <begin position="55"/>
        <end position="72"/>
    </location>
</feature>
<evidence type="ECO:0000256" key="6">
    <source>
        <dbReference type="ARBA" id="ARBA00023053"/>
    </source>
</evidence>
<dbReference type="EMBL" id="CP063362">
    <property type="protein sequence ID" value="QRG06537.1"/>
    <property type="molecule type" value="Genomic_DNA"/>
</dbReference>
<protein>
    <submittedName>
        <fullName evidence="12">Na+/H+ antiporter</fullName>
    </submittedName>
</protein>
<feature type="transmembrane region" description="Helical" evidence="10">
    <location>
        <begin position="84"/>
        <end position="105"/>
    </location>
</feature>
<keyword evidence="13" id="KW-1185">Reference proteome</keyword>
<evidence type="ECO:0000259" key="11">
    <source>
        <dbReference type="Pfam" id="PF00999"/>
    </source>
</evidence>
<keyword evidence="9 10" id="KW-0739">Sodium transport</keyword>
<dbReference type="PANTHER" id="PTHR10110:SF86">
    <property type="entry name" value="SODIUM_HYDROGEN EXCHANGER 7"/>
    <property type="match status" value="1"/>
</dbReference>
<evidence type="ECO:0000256" key="8">
    <source>
        <dbReference type="ARBA" id="ARBA00023136"/>
    </source>
</evidence>
<feature type="transmembrane region" description="Helical" evidence="10">
    <location>
        <begin position="311"/>
        <end position="342"/>
    </location>
</feature>
<dbReference type="PANTHER" id="PTHR10110">
    <property type="entry name" value="SODIUM/HYDROGEN EXCHANGER"/>
    <property type="match status" value="1"/>
</dbReference>
<dbReference type="GO" id="GO:0098719">
    <property type="term" value="P:sodium ion import across plasma membrane"/>
    <property type="evidence" value="ECO:0007669"/>
    <property type="project" value="TreeGrafter"/>
</dbReference>
<dbReference type="KEGG" id="xdi:EZH22_27010"/>
<keyword evidence="6 10" id="KW-0915">Sodium</keyword>
<comment type="function">
    <text evidence="10">Na(+)/H(+) antiporter that extrudes sodium in exchange for external protons.</text>
</comment>
<keyword evidence="10" id="KW-0050">Antiport</keyword>
<dbReference type="InterPro" id="IPR018422">
    <property type="entry name" value="Cation/H_exchanger_CPA1"/>
</dbReference>
<comment type="subcellular location">
    <subcellularLocation>
        <location evidence="10">Cell inner membrane</location>
        <topology evidence="10">Multi-pass membrane protein</topology>
    </subcellularLocation>
    <subcellularLocation>
        <location evidence="1">Cell membrane</location>
        <topology evidence="1">Multi-pass membrane protein</topology>
    </subcellularLocation>
</comment>
<keyword evidence="4 10" id="KW-0812">Transmembrane</keyword>
<evidence type="ECO:0000256" key="5">
    <source>
        <dbReference type="ARBA" id="ARBA00022989"/>
    </source>
</evidence>
<feature type="transmembrane region" description="Helical" evidence="10">
    <location>
        <begin position="393"/>
        <end position="413"/>
    </location>
</feature>
<feature type="transmembrane region" description="Helical" evidence="10">
    <location>
        <begin position="183"/>
        <end position="203"/>
    </location>
</feature>
<gene>
    <name evidence="12" type="ORF">EZH22_27010</name>
</gene>
<dbReference type="InterPro" id="IPR004705">
    <property type="entry name" value="Cation/H_exchanger_CPA1_bac"/>
</dbReference>
<dbReference type="AlphaFoldDB" id="A0A974PMX3"/>
<evidence type="ECO:0000256" key="1">
    <source>
        <dbReference type="ARBA" id="ARBA00004651"/>
    </source>
</evidence>
<evidence type="ECO:0000256" key="4">
    <source>
        <dbReference type="ARBA" id="ARBA00022692"/>
    </source>
</evidence>
<keyword evidence="5 10" id="KW-1133">Transmembrane helix</keyword>
<evidence type="ECO:0000256" key="2">
    <source>
        <dbReference type="ARBA" id="ARBA00022448"/>
    </source>
</evidence>
<dbReference type="Gene3D" id="6.10.140.1330">
    <property type="match status" value="1"/>
</dbReference>
<name>A0A974PMX3_9HYPH</name>
<evidence type="ECO:0000313" key="13">
    <source>
        <dbReference type="Proteomes" id="UP000596427"/>
    </source>
</evidence>
<comment type="similarity">
    <text evidence="10">Belongs to the monovalent cation:proton antiporter 1 (CPA1) transporter (TC 2.A.36) family.</text>
</comment>
<evidence type="ECO:0000256" key="7">
    <source>
        <dbReference type="ARBA" id="ARBA00023065"/>
    </source>
</evidence>
<keyword evidence="8 10" id="KW-0472">Membrane</keyword>
<evidence type="ECO:0000256" key="3">
    <source>
        <dbReference type="ARBA" id="ARBA00022475"/>
    </source>
</evidence>
<keyword evidence="10" id="KW-0997">Cell inner membrane</keyword>
<keyword evidence="2 10" id="KW-0813">Transport</keyword>
<accession>A0A974PMX3</accession>
<dbReference type="Pfam" id="PF00999">
    <property type="entry name" value="Na_H_Exchanger"/>
    <property type="match status" value="1"/>
</dbReference>
<feature type="transmembrane region" description="Helical" evidence="10">
    <location>
        <begin position="6"/>
        <end position="21"/>
    </location>
</feature>
<proteinExistence type="inferred from homology"/>
<evidence type="ECO:0000256" key="9">
    <source>
        <dbReference type="ARBA" id="ARBA00023201"/>
    </source>
</evidence>
<dbReference type="GO" id="GO:0051453">
    <property type="term" value="P:regulation of intracellular pH"/>
    <property type="evidence" value="ECO:0007669"/>
    <property type="project" value="TreeGrafter"/>
</dbReference>
<feature type="domain" description="Cation/H+ exchanger transmembrane" evidence="11">
    <location>
        <begin position="20"/>
        <end position="417"/>
    </location>
</feature>
<reference evidence="12 13" key="1">
    <citation type="submission" date="2020-10" db="EMBL/GenBank/DDBJ databases">
        <title>Degradation of 1,4-Dioxane by Xanthobacter sp. YN2, via a Novel Group-2 Soluble Di-Iron Monooxygenase.</title>
        <authorList>
            <person name="Ma F."/>
            <person name="Wang Y."/>
            <person name="Yang J."/>
            <person name="Guo H."/>
            <person name="Su D."/>
            <person name="Yu L."/>
        </authorList>
    </citation>
    <scope>NUCLEOTIDE SEQUENCE [LARGE SCALE GENOMIC DNA]</scope>
    <source>
        <strain evidence="12 13">YN2</strain>
    </source>
</reference>
<organism evidence="12 13">
    <name type="scientific">Xanthobacter dioxanivorans</name>
    <dbReference type="NCBI Taxonomy" id="2528964"/>
    <lineage>
        <taxon>Bacteria</taxon>
        <taxon>Pseudomonadati</taxon>
        <taxon>Pseudomonadota</taxon>
        <taxon>Alphaproteobacteria</taxon>
        <taxon>Hyphomicrobiales</taxon>
        <taxon>Xanthobacteraceae</taxon>
        <taxon>Xanthobacter</taxon>
    </lineage>
</organism>
<feature type="transmembrane region" description="Helical" evidence="10">
    <location>
        <begin position="111"/>
        <end position="135"/>
    </location>
</feature>
<keyword evidence="3" id="KW-1003">Cell membrane</keyword>
<feature type="transmembrane region" description="Helical" evidence="10">
    <location>
        <begin position="156"/>
        <end position="177"/>
    </location>
</feature>
<evidence type="ECO:0000313" key="12">
    <source>
        <dbReference type="EMBL" id="QRG06537.1"/>
    </source>
</evidence>
<sequence length="551" mass="58995">MSNLEVILVLLLGVVVTNGIAQALRGRIALPIIQIAFGALIGMTTEFGVKLEPELFFVLFLPPLLFLDGWRVPTEDLADNAVTILSLAFGLVFFTVLGIGFLLHVVVPPMPLPVCFALAAVLSPTDVVAAGAMMANVPVPQRMLRILQGEALFNDASGLVCLRLAIAAVMTGAFQAWDAVGTLIWTAAGGIAIGMASTWMISGAKSWVSSRIGEITSSQIIISLLIPYGAYLIADRLGCSAVLAAVAAGMVMSRMEIRGLVLPITRVQRSTVWETLQFALNGAIFLLLGEQLPAVLSHVGASMAEDGHRSIWWLGVYVGAVTLALAALRFVWVWVTVALWLGRHRSEIPSRRPNWRLTAAMSTAGVRGAVTLAGALSIPLALPDGSPFPARDLAILIAAGVIVASLILANLTLPRLLDGIRLPAARPDTRRAQAARLEAVKAAIAAVATAEKQHPGRQGDPLSAAAAVADDYQRRQNRLSTEDVTTSEETRLGTQAALQEERRLRLLALHAERSAILRMARDRRISMDLARKLLRETDLMEASYEPLPDAP</sequence>
<dbReference type="NCBIfam" id="TIGR00831">
    <property type="entry name" value="a_cpa1"/>
    <property type="match status" value="1"/>
</dbReference>
<dbReference type="RefSeq" id="WP_203193444.1">
    <property type="nucleotide sequence ID" value="NZ_CP063362.1"/>
</dbReference>
<feature type="transmembrane region" description="Helical" evidence="10">
    <location>
        <begin position="278"/>
        <end position="299"/>
    </location>
</feature>
<keyword evidence="7 10" id="KW-0406">Ion transport</keyword>
<dbReference type="GO" id="GO:0015385">
    <property type="term" value="F:sodium:proton antiporter activity"/>
    <property type="evidence" value="ECO:0007669"/>
    <property type="project" value="InterPro"/>
</dbReference>
<dbReference type="Proteomes" id="UP000596427">
    <property type="component" value="Chromosome"/>
</dbReference>
<dbReference type="InterPro" id="IPR006153">
    <property type="entry name" value="Cation/H_exchanger_TM"/>
</dbReference>
<evidence type="ECO:0000256" key="10">
    <source>
        <dbReference type="RuleBase" id="RU366002"/>
    </source>
</evidence>
<dbReference type="GO" id="GO:0015386">
    <property type="term" value="F:potassium:proton antiporter activity"/>
    <property type="evidence" value="ECO:0007669"/>
    <property type="project" value="TreeGrafter"/>
</dbReference>
<dbReference type="GO" id="GO:0005886">
    <property type="term" value="C:plasma membrane"/>
    <property type="evidence" value="ECO:0007669"/>
    <property type="project" value="UniProtKB-SubCell"/>
</dbReference>
<feature type="transmembrane region" description="Helical" evidence="10">
    <location>
        <begin position="354"/>
        <end position="381"/>
    </location>
</feature>